<reference evidence="9" key="1">
    <citation type="journal article" date="2019" name="Database">
        <title>The radish genome database (RadishGD): an integrated information resource for radish genomics.</title>
        <authorList>
            <person name="Yu H.J."/>
            <person name="Baek S."/>
            <person name="Lee Y.J."/>
            <person name="Cho A."/>
            <person name="Mun J.H."/>
        </authorList>
    </citation>
    <scope>NUCLEOTIDE SEQUENCE [LARGE SCALE GENOMIC DNA]</scope>
    <source>
        <strain evidence="9">cv. WK10039</strain>
    </source>
</reference>
<dbReference type="InterPro" id="IPR016024">
    <property type="entry name" value="ARM-type_fold"/>
</dbReference>
<dbReference type="KEGG" id="rsz:108833546"/>
<organism evidence="9 10">
    <name type="scientific">Raphanus sativus</name>
    <name type="common">Radish</name>
    <name type="synonym">Raphanus raphanistrum var. sativus</name>
    <dbReference type="NCBI Taxonomy" id="3726"/>
    <lineage>
        <taxon>Eukaryota</taxon>
        <taxon>Viridiplantae</taxon>
        <taxon>Streptophyta</taxon>
        <taxon>Embryophyta</taxon>
        <taxon>Tracheophyta</taxon>
        <taxon>Spermatophyta</taxon>
        <taxon>Magnoliopsida</taxon>
        <taxon>eudicotyledons</taxon>
        <taxon>Gunneridae</taxon>
        <taxon>Pentapetalae</taxon>
        <taxon>rosids</taxon>
        <taxon>malvids</taxon>
        <taxon>Brassicales</taxon>
        <taxon>Brassicaceae</taxon>
        <taxon>Brassiceae</taxon>
        <taxon>Raphanus</taxon>
    </lineage>
</organism>
<feature type="compositionally biased region" description="Polar residues" evidence="7">
    <location>
        <begin position="19"/>
        <end position="38"/>
    </location>
</feature>
<dbReference type="SMART" id="SM00025">
    <property type="entry name" value="Pumilio"/>
    <property type="match status" value="6"/>
</dbReference>
<dbReference type="InterPro" id="IPR001313">
    <property type="entry name" value="Pumilio_RNA-bd_rpt"/>
</dbReference>
<feature type="compositionally biased region" description="Basic and acidic residues" evidence="7">
    <location>
        <begin position="8"/>
        <end position="18"/>
    </location>
</feature>
<dbReference type="SUPFAM" id="SSF48371">
    <property type="entry name" value="ARM repeat"/>
    <property type="match status" value="1"/>
</dbReference>
<feature type="repeat" description="Pumilio" evidence="6">
    <location>
        <begin position="295"/>
        <end position="331"/>
    </location>
</feature>
<dbReference type="GO" id="GO:0006417">
    <property type="term" value="P:regulation of translation"/>
    <property type="evidence" value="ECO:0007669"/>
    <property type="project" value="UniProtKB-KW"/>
</dbReference>
<dbReference type="OrthoDB" id="668540at2759"/>
<keyword evidence="3" id="KW-0677">Repeat</keyword>
<evidence type="ECO:0000256" key="5">
    <source>
        <dbReference type="ARBA" id="ARBA00022884"/>
    </source>
</evidence>
<gene>
    <name evidence="10" type="primary">LOC108833546</name>
</gene>
<evidence type="ECO:0000259" key="8">
    <source>
        <dbReference type="PROSITE" id="PS50303"/>
    </source>
</evidence>
<dbReference type="GO" id="GO:0005737">
    <property type="term" value="C:cytoplasm"/>
    <property type="evidence" value="ECO:0007669"/>
    <property type="project" value="UniProtKB-SubCell"/>
</dbReference>
<keyword evidence="9" id="KW-1185">Reference proteome</keyword>
<dbReference type="AlphaFoldDB" id="A0A9W3CDH2"/>
<dbReference type="PANTHER" id="PTHR12537">
    <property type="entry name" value="RNA BINDING PROTEIN PUMILIO-RELATED"/>
    <property type="match status" value="1"/>
</dbReference>
<evidence type="ECO:0000313" key="9">
    <source>
        <dbReference type="Proteomes" id="UP000504610"/>
    </source>
</evidence>
<feature type="repeat" description="Pumilio" evidence="6">
    <location>
        <begin position="332"/>
        <end position="367"/>
    </location>
</feature>
<keyword evidence="5" id="KW-0694">RNA-binding</keyword>
<sequence length="462" mass="51985">MDSSQGKGEGDKTKKKENPTTQANQRGASQPQPPQTLNEMSRYYSDANLPTLESYFCSLSVADSSARQQNPFPDNRWTNGSSSSSSINGGAGDGPWNSNNGVFLNGNSQNVPYYSRGRYWASTNGYNSSWRRRSNQGSLNSHVSFGNPRMRSIASLAKDRSSSAELQRKISEGSKETIDVIFEGVIFHVCDLMVDPYGHHVIMKLMERCNSEQISRIVDVITQQQFRFVDICIDSFGALSVRSLLKWLRSEEQIVRIVRAISLGALAFTSSGNSFAMILQCFKQFHPLLTEELLEVIAQNCLRIATDEYGCRMLQQCLGIGCNVVKQRLIQEIIANAFRLCADSFGNYVVQYLLELGDPNVTFSLINQLLGNFAHLSRNKFASHVVQKFLNIKYIDPSSIVLDLLRDIDTLLCDPFGNYVIQTAWSVCTGELRMILMRHIDRNKPLMRCNMYGNKILQKLDL</sequence>
<accession>A0A9W3CDH2</accession>
<evidence type="ECO:0000313" key="10">
    <source>
        <dbReference type="RefSeq" id="XP_056849579.1"/>
    </source>
</evidence>
<evidence type="ECO:0000256" key="3">
    <source>
        <dbReference type="ARBA" id="ARBA00022737"/>
    </source>
</evidence>
<dbReference type="Proteomes" id="UP000504610">
    <property type="component" value="Chromosome 9"/>
</dbReference>
<evidence type="ECO:0000256" key="1">
    <source>
        <dbReference type="ARBA" id="ARBA00004496"/>
    </source>
</evidence>
<dbReference type="GeneID" id="108833546"/>
<feature type="repeat" description="Pumilio" evidence="6">
    <location>
        <begin position="368"/>
        <end position="403"/>
    </location>
</feature>
<proteinExistence type="predicted"/>
<dbReference type="InterPro" id="IPR011989">
    <property type="entry name" value="ARM-like"/>
</dbReference>
<evidence type="ECO:0000256" key="4">
    <source>
        <dbReference type="ARBA" id="ARBA00022845"/>
    </source>
</evidence>
<protein>
    <submittedName>
        <fullName evidence="10">Pumilio homolog 14</fullName>
    </submittedName>
</protein>
<name>A0A9W3CDH2_RAPSA</name>
<dbReference type="PROSITE" id="PS50303">
    <property type="entry name" value="PUM_HD"/>
    <property type="match status" value="1"/>
</dbReference>
<dbReference type="Gene3D" id="1.25.10.10">
    <property type="entry name" value="Leucine-rich Repeat Variant"/>
    <property type="match status" value="1"/>
</dbReference>
<feature type="region of interest" description="Disordered" evidence="7">
    <location>
        <begin position="66"/>
        <end position="101"/>
    </location>
</feature>
<dbReference type="GO" id="GO:0003729">
    <property type="term" value="F:mRNA binding"/>
    <property type="evidence" value="ECO:0007669"/>
    <property type="project" value="TreeGrafter"/>
</dbReference>
<dbReference type="InterPro" id="IPR033133">
    <property type="entry name" value="PUM-HD"/>
</dbReference>
<evidence type="ECO:0000256" key="6">
    <source>
        <dbReference type="PROSITE-ProRule" id="PRU00317"/>
    </source>
</evidence>
<feature type="repeat" description="Pumilio" evidence="6">
    <location>
        <begin position="184"/>
        <end position="219"/>
    </location>
</feature>
<feature type="region of interest" description="Disordered" evidence="7">
    <location>
        <begin position="1"/>
        <end position="38"/>
    </location>
</feature>
<dbReference type="PANTHER" id="PTHR12537:SF186">
    <property type="entry name" value="PUMILIO HOMOLOG 14-RELATED"/>
    <property type="match status" value="1"/>
</dbReference>
<dbReference type="RefSeq" id="XP_056849579.1">
    <property type="nucleotide sequence ID" value="XM_056993599.1"/>
</dbReference>
<keyword evidence="4" id="KW-0810">Translation regulation</keyword>
<dbReference type="PROSITE" id="PS50302">
    <property type="entry name" value="PUM"/>
    <property type="match status" value="4"/>
</dbReference>
<dbReference type="Pfam" id="PF00806">
    <property type="entry name" value="PUF"/>
    <property type="match status" value="5"/>
</dbReference>
<evidence type="ECO:0000256" key="2">
    <source>
        <dbReference type="ARBA" id="ARBA00022490"/>
    </source>
</evidence>
<comment type="subcellular location">
    <subcellularLocation>
        <location evidence="1">Cytoplasm</location>
    </subcellularLocation>
</comment>
<keyword evidence="2" id="KW-0963">Cytoplasm</keyword>
<feature type="compositionally biased region" description="Polar residues" evidence="7">
    <location>
        <begin position="66"/>
        <end position="80"/>
    </location>
</feature>
<feature type="domain" description="PUM-HD" evidence="8">
    <location>
        <begin position="126"/>
        <end position="462"/>
    </location>
</feature>
<evidence type="ECO:0000256" key="7">
    <source>
        <dbReference type="SAM" id="MobiDB-lite"/>
    </source>
</evidence>
<reference evidence="10" key="2">
    <citation type="submission" date="2025-08" db="UniProtKB">
        <authorList>
            <consortium name="RefSeq"/>
        </authorList>
    </citation>
    <scope>IDENTIFICATION</scope>
    <source>
        <tissue evidence="10">Leaf</tissue>
    </source>
</reference>